<keyword evidence="1" id="KW-0472">Membrane</keyword>
<proteinExistence type="predicted"/>
<dbReference type="AlphaFoldDB" id="A0A7R9JQ43"/>
<keyword evidence="1" id="KW-1133">Transmembrane helix</keyword>
<organism evidence="2">
    <name type="scientific">Timema genevievae</name>
    <name type="common">Walking stick</name>
    <dbReference type="NCBI Taxonomy" id="629358"/>
    <lineage>
        <taxon>Eukaryota</taxon>
        <taxon>Metazoa</taxon>
        <taxon>Ecdysozoa</taxon>
        <taxon>Arthropoda</taxon>
        <taxon>Hexapoda</taxon>
        <taxon>Insecta</taxon>
        <taxon>Pterygota</taxon>
        <taxon>Neoptera</taxon>
        <taxon>Polyneoptera</taxon>
        <taxon>Phasmatodea</taxon>
        <taxon>Timematodea</taxon>
        <taxon>Timematoidea</taxon>
        <taxon>Timematidae</taxon>
        <taxon>Timema</taxon>
    </lineage>
</organism>
<feature type="transmembrane region" description="Helical" evidence="1">
    <location>
        <begin position="94"/>
        <end position="117"/>
    </location>
</feature>
<reference evidence="2" key="1">
    <citation type="submission" date="2020-11" db="EMBL/GenBank/DDBJ databases">
        <authorList>
            <person name="Tran Van P."/>
        </authorList>
    </citation>
    <scope>NUCLEOTIDE SEQUENCE</scope>
</reference>
<gene>
    <name evidence="2" type="ORF">TGEB3V08_LOCUS1399</name>
</gene>
<name>A0A7R9JQ43_TIMGE</name>
<sequence length="169" mass="18566">MENSEGVLETIRDKHPQFQYVVMVSPGRSINMSAVKEYRANNPPIILNNMNSDTIYSVAVVLETEEGFRSLLSEVESVEVQAASWAAVLTTSNLVSVVVPVILVVIVLVAALGFFIFRHRRLQRSFVSFANSHYDTRSGATTFSGGDGLDEEDSPVIRGFSDDEPLVIA</sequence>
<evidence type="ECO:0000256" key="1">
    <source>
        <dbReference type="SAM" id="Phobius"/>
    </source>
</evidence>
<keyword evidence="1" id="KW-0812">Transmembrane</keyword>
<dbReference type="EMBL" id="OE839425">
    <property type="protein sequence ID" value="CAD7587177.1"/>
    <property type="molecule type" value="Genomic_DNA"/>
</dbReference>
<evidence type="ECO:0000313" key="2">
    <source>
        <dbReference type="EMBL" id="CAD7587177.1"/>
    </source>
</evidence>
<accession>A0A7R9JQ43</accession>
<protein>
    <submittedName>
        <fullName evidence="2">Uncharacterized protein</fullName>
    </submittedName>
</protein>